<proteinExistence type="predicted"/>
<keyword evidence="1" id="KW-0812">Transmembrane</keyword>
<dbReference type="Proteomes" id="UP000228775">
    <property type="component" value="Unassembled WGS sequence"/>
</dbReference>
<protein>
    <submittedName>
        <fullName evidence="2">Uncharacterized protein</fullName>
    </submittedName>
</protein>
<evidence type="ECO:0000313" key="3">
    <source>
        <dbReference type="Proteomes" id="UP000228775"/>
    </source>
</evidence>
<keyword evidence="1" id="KW-0472">Membrane</keyword>
<dbReference type="EMBL" id="PEVY01000071">
    <property type="protein sequence ID" value="PIU74941.1"/>
    <property type="molecule type" value="Genomic_DNA"/>
</dbReference>
<dbReference type="AlphaFoldDB" id="A0A2M7AWD3"/>
<comment type="caution">
    <text evidence="2">The sequence shown here is derived from an EMBL/GenBank/DDBJ whole genome shotgun (WGS) entry which is preliminary data.</text>
</comment>
<evidence type="ECO:0000256" key="1">
    <source>
        <dbReference type="SAM" id="Phobius"/>
    </source>
</evidence>
<evidence type="ECO:0000313" key="2">
    <source>
        <dbReference type="EMBL" id="PIU74941.1"/>
    </source>
</evidence>
<organism evidence="2 3">
    <name type="scientific">Candidatus Portnoybacteria bacterium CG06_land_8_20_14_3_00_39_12</name>
    <dbReference type="NCBI Taxonomy" id="1974809"/>
    <lineage>
        <taxon>Bacteria</taxon>
        <taxon>Candidatus Portnoyibacteriota</taxon>
    </lineage>
</organism>
<reference evidence="3" key="1">
    <citation type="submission" date="2017-09" db="EMBL/GenBank/DDBJ databases">
        <title>Depth-based differentiation of microbial function through sediment-hosted aquifers and enrichment of novel symbionts in the deep terrestrial subsurface.</title>
        <authorList>
            <person name="Probst A.J."/>
            <person name="Ladd B."/>
            <person name="Jarett J.K."/>
            <person name="Geller-Mcgrath D.E."/>
            <person name="Sieber C.M.K."/>
            <person name="Emerson J.B."/>
            <person name="Anantharaman K."/>
            <person name="Thomas B.C."/>
            <person name="Malmstrom R."/>
            <person name="Stieglmeier M."/>
            <person name="Klingl A."/>
            <person name="Woyke T."/>
            <person name="Ryan C.M."/>
            <person name="Banfield J.F."/>
        </authorList>
    </citation>
    <scope>NUCLEOTIDE SEQUENCE [LARGE SCALE GENOMIC DNA]</scope>
</reference>
<feature type="transmembrane region" description="Helical" evidence="1">
    <location>
        <begin position="20"/>
        <end position="37"/>
    </location>
</feature>
<name>A0A2M7AWD3_9BACT</name>
<gene>
    <name evidence="2" type="ORF">COS76_03435</name>
</gene>
<keyword evidence="1" id="KW-1133">Transmembrane helix</keyword>
<sequence length="233" mass="26729">MVSSSSTIILYFLNTNSGAIQAISTVFLIVITAFYAWQTYKTNKLVYRQVLSDIQVEIQNLQTNLLNQKLMVSLDRQIKKKRGNVIVISLRFILTYSVINKSASPGTIEKPDLLIYCPDCDKTRIVTCPRSQKIYGGGIYKTKESATETLAALQLFEKEKIFANTVYLMAGERKNIEEYYNKIIDCQNPKEEALCLIRHRDKFVYKISYLNDKGEKVDIPISNDLICVEHNEF</sequence>
<accession>A0A2M7AWD3</accession>